<evidence type="ECO:0008006" key="9">
    <source>
        <dbReference type="Google" id="ProtNLM"/>
    </source>
</evidence>
<evidence type="ECO:0000259" key="5">
    <source>
        <dbReference type="Pfam" id="PF04542"/>
    </source>
</evidence>
<evidence type="ECO:0000256" key="3">
    <source>
        <dbReference type="ARBA" id="ARBA00023082"/>
    </source>
</evidence>
<dbReference type="NCBIfam" id="TIGR02937">
    <property type="entry name" value="sigma70-ECF"/>
    <property type="match status" value="1"/>
</dbReference>
<evidence type="ECO:0000259" key="6">
    <source>
        <dbReference type="Pfam" id="PF08281"/>
    </source>
</evidence>
<dbReference type="InterPro" id="IPR007627">
    <property type="entry name" value="RNA_pol_sigma70_r2"/>
</dbReference>
<dbReference type="EMBL" id="CP013213">
    <property type="protein sequence ID" value="AMC94507.1"/>
    <property type="molecule type" value="Genomic_DNA"/>
</dbReference>
<reference evidence="7 8" key="1">
    <citation type="submission" date="2015-10" db="EMBL/GenBank/DDBJ databases">
        <title>Erysipelothrix larvae sp. LV19 isolated from the larval gut of the rhinoceros beetle, Trypoxylus dichotomus.</title>
        <authorList>
            <person name="Lim S."/>
            <person name="Kim B.-C."/>
        </authorList>
    </citation>
    <scope>NUCLEOTIDE SEQUENCE [LARGE SCALE GENOMIC DNA]</scope>
    <source>
        <strain evidence="7 8">LV19</strain>
    </source>
</reference>
<gene>
    <name evidence="7" type="ORF">AOC36_11150</name>
</gene>
<dbReference type="InterPro" id="IPR036388">
    <property type="entry name" value="WH-like_DNA-bd_sf"/>
</dbReference>
<dbReference type="GO" id="GO:0003677">
    <property type="term" value="F:DNA binding"/>
    <property type="evidence" value="ECO:0007669"/>
    <property type="project" value="InterPro"/>
</dbReference>
<dbReference type="InterPro" id="IPR039425">
    <property type="entry name" value="RNA_pol_sigma-70-like"/>
</dbReference>
<comment type="similarity">
    <text evidence="1">Belongs to the sigma-70 factor family. ECF subfamily.</text>
</comment>
<sequence>MDRRVLKNDDALAEYLKSISSELLKIAYSYIQDDATVDDVISETIYRVYKYRKKVRKPEYLKTWIIRILINECKTELMKHKPVYELEEDRIAVSEPEDFTFVYEYINQLKSPQREIVTLKTLNDYTFAMIARVLGLKENTVKTDYYRALDILRKEMHDLYE</sequence>
<keyword evidence="4" id="KW-0804">Transcription</keyword>
<dbReference type="InterPro" id="IPR013324">
    <property type="entry name" value="RNA_pol_sigma_r3/r4-like"/>
</dbReference>
<proteinExistence type="inferred from homology"/>
<dbReference type="GO" id="GO:0016987">
    <property type="term" value="F:sigma factor activity"/>
    <property type="evidence" value="ECO:0007669"/>
    <property type="project" value="UniProtKB-KW"/>
</dbReference>
<feature type="domain" description="RNA polymerase sigma-70 region 2" evidence="5">
    <location>
        <begin position="22"/>
        <end position="81"/>
    </location>
</feature>
<dbReference type="Gene3D" id="1.10.1740.10">
    <property type="match status" value="1"/>
</dbReference>
<dbReference type="GO" id="GO:0006352">
    <property type="term" value="P:DNA-templated transcription initiation"/>
    <property type="evidence" value="ECO:0007669"/>
    <property type="project" value="InterPro"/>
</dbReference>
<evidence type="ECO:0000313" key="7">
    <source>
        <dbReference type="EMBL" id="AMC94507.1"/>
    </source>
</evidence>
<dbReference type="InterPro" id="IPR013325">
    <property type="entry name" value="RNA_pol_sigma_r2"/>
</dbReference>
<dbReference type="Pfam" id="PF04542">
    <property type="entry name" value="Sigma70_r2"/>
    <property type="match status" value="1"/>
</dbReference>
<dbReference type="SUPFAM" id="SSF88659">
    <property type="entry name" value="Sigma3 and sigma4 domains of RNA polymerase sigma factors"/>
    <property type="match status" value="1"/>
</dbReference>
<keyword evidence="8" id="KW-1185">Reference proteome</keyword>
<dbReference type="Pfam" id="PF08281">
    <property type="entry name" value="Sigma70_r4_2"/>
    <property type="match status" value="1"/>
</dbReference>
<dbReference type="InterPro" id="IPR013249">
    <property type="entry name" value="RNA_pol_sigma70_r4_t2"/>
</dbReference>
<keyword evidence="2" id="KW-0805">Transcription regulation</keyword>
<keyword evidence="3" id="KW-0731">Sigma factor</keyword>
<evidence type="ECO:0000256" key="4">
    <source>
        <dbReference type="ARBA" id="ARBA00023163"/>
    </source>
</evidence>
<dbReference type="Proteomes" id="UP000063781">
    <property type="component" value="Chromosome"/>
</dbReference>
<protein>
    <recommendedName>
        <fullName evidence="9">RNA polymerase subunit sigma-24</fullName>
    </recommendedName>
</protein>
<accession>A0A0X8H1T4</accession>
<dbReference type="PANTHER" id="PTHR43133">
    <property type="entry name" value="RNA POLYMERASE ECF-TYPE SIGMA FACTO"/>
    <property type="match status" value="1"/>
</dbReference>
<dbReference type="InterPro" id="IPR014284">
    <property type="entry name" value="RNA_pol_sigma-70_dom"/>
</dbReference>
<evidence type="ECO:0000256" key="1">
    <source>
        <dbReference type="ARBA" id="ARBA00010641"/>
    </source>
</evidence>
<dbReference type="KEGG" id="erl:AOC36_11150"/>
<organism evidence="7 8">
    <name type="scientific">Erysipelothrix larvae</name>
    <dbReference type="NCBI Taxonomy" id="1514105"/>
    <lineage>
        <taxon>Bacteria</taxon>
        <taxon>Bacillati</taxon>
        <taxon>Bacillota</taxon>
        <taxon>Erysipelotrichia</taxon>
        <taxon>Erysipelotrichales</taxon>
        <taxon>Erysipelotrichaceae</taxon>
        <taxon>Erysipelothrix</taxon>
    </lineage>
</organism>
<dbReference type="AlphaFoldDB" id="A0A0X8H1T4"/>
<feature type="domain" description="RNA polymerase sigma factor 70 region 4 type 2" evidence="6">
    <location>
        <begin position="103"/>
        <end position="149"/>
    </location>
</feature>
<evidence type="ECO:0000313" key="8">
    <source>
        <dbReference type="Proteomes" id="UP000063781"/>
    </source>
</evidence>
<dbReference type="STRING" id="1514105.AOC36_11150"/>
<dbReference type="Gene3D" id="1.10.10.10">
    <property type="entry name" value="Winged helix-like DNA-binding domain superfamily/Winged helix DNA-binding domain"/>
    <property type="match status" value="1"/>
</dbReference>
<evidence type="ECO:0000256" key="2">
    <source>
        <dbReference type="ARBA" id="ARBA00023015"/>
    </source>
</evidence>
<name>A0A0X8H1T4_9FIRM</name>
<dbReference type="RefSeq" id="WP_067634323.1">
    <property type="nucleotide sequence ID" value="NZ_CP013213.1"/>
</dbReference>
<dbReference type="OrthoDB" id="9782703at2"/>
<dbReference type="PANTHER" id="PTHR43133:SF51">
    <property type="entry name" value="RNA POLYMERASE SIGMA FACTOR"/>
    <property type="match status" value="1"/>
</dbReference>
<dbReference type="SUPFAM" id="SSF88946">
    <property type="entry name" value="Sigma2 domain of RNA polymerase sigma factors"/>
    <property type="match status" value="1"/>
</dbReference>